<gene>
    <name evidence="2" type="ORF">M5K25_003269</name>
</gene>
<keyword evidence="3" id="KW-1185">Reference proteome</keyword>
<feature type="region of interest" description="Disordered" evidence="1">
    <location>
        <begin position="1"/>
        <end position="44"/>
    </location>
</feature>
<sequence>MRKVQSDEMSPHQDFSTSKELNSSSSGNQGSTINEKSAPSVAEVRSAKGADVAAGQLHVIRHLGQQKQGLVLWIKSPSPHRGYKILSLRPGVKQMSKILNDEGVGGGGGARDGSRKCETALFAVDLDGPVLRLGAKDDAATGTKRGFLAAAADLSAGEGGGGAAALVLLLGYDGAVDYGTGSVGRGGFENEEGIANLFAGKG</sequence>
<feature type="compositionally biased region" description="Basic and acidic residues" evidence="1">
    <location>
        <begin position="1"/>
        <end position="11"/>
    </location>
</feature>
<dbReference type="AlphaFoldDB" id="A0ABD0VPD7"/>
<proteinExistence type="predicted"/>
<organism evidence="2 3">
    <name type="scientific">Dendrobium thyrsiflorum</name>
    <name type="common">Pinecone-like raceme dendrobium</name>
    <name type="synonym">Orchid</name>
    <dbReference type="NCBI Taxonomy" id="117978"/>
    <lineage>
        <taxon>Eukaryota</taxon>
        <taxon>Viridiplantae</taxon>
        <taxon>Streptophyta</taxon>
        <taxon>Embryophyta</taxon>
        <taxon>Tracheophyta</taxon>
        <taxon>Spermatophyta</taxon>
        <taxon>Magnoliopsida</taxon>
        <taxon>Liliopsida</taxon>
        <taxon>Asparagales</taxon>
        <taxon>Orchidaceae</taxon>
        <taxon>Epidendroideae</taxon>
        <taxon>Malaxideae</taxon>
        <taxon>Dendrobiinae</taxon>
        <taxon>Dendrobium</taxon>
    </lineage>
</organism>
<reference evidence="2 3" key="1">
    <citation type="journal article" date="2024" name="Plant Biotechnol. J.">
        <title>Dendrobium thyrsiflorum genome and its molecular insights into genes involved in important horticultural traits.</title>
        <authorList>
            <person name="Chen B."/>
            <person name="Wang J.Y."/>
            <person name="Zheng P.J."/>
            <person name="Li K.L."/>
            <person name="Liang Y.M."/>
            <person name="Chen X.F."/>
            <person name="Zhang C."/>
            <person name="Zhao X."/>
            <person name="He X."/>
            <person name="Zhang G.Q."/>
            <person name="Liu Z.J."/>
            <person name="Xu Q."/>
        </authorList>
    </citation>
    <scope>NUCLEOTIDE SEQUENCE [LARGE SCALE GENOMIC DNA]</scope>
    <source>
        <strain evidence="2">GZMU011</strain>
    </source>
</reference>
<feature type="compositionally biased region" description="Polar residues" evidence="1">
    <location>
        <begin position="13"/>
        <end position="37"/>
    </location>
</feature>
<dbReference type="Proteomes" id="UP001552299">
    <property type="component" value="Unassembled WGS sequence"/>
</dbReference>
<protein>
    <submittedName>
        <fullName evidence="2">Uncharacterized protein</fullName>
    </submittedName>
</protein>
<evidence type="ECO:0000313" key="3">
    <source>
        <dbReference type="Proteomes" id="UP001552299"/>
    </source>
</evidence>
<evidence type="ECO:0000256" key="1">
    <source>
        <dbReference type="SAM" id="MobiDB-lite"/>
    </source>
</evidence>
<evidence type="ECO:0000313" key="2">
    <source>
        <dbReference type="EMBL" id="KAL0927009.1"/>
    </source>
</evidence>
<accession>A0ABD0VPD7</accession>
<dbReference type="EMBL" id="JANQDX010000003">
    <property type="protein sequence ID" value="KAL0927009.1"/>
    <property type="molecule type" value="Genomic_DNA"/>
</dbReference>
<name>A0ABD0VPD7_DENTH</name>
<comment type="caution">
    <text evidence="2">The sequence shown here is derived from an EMBL/GenBank/DDBJ whole genome shotgun (WGS) entry which is preliminary data.</text>
</comment>